<evidence type="ECO:0000313" key="15">
    <source>
        <dbReference type="EMBL" id="CAL1130508.1"/>
    </source>
</evidence>
<keyword evidence="5 12" id="KW-1133">Transmembrane helix</keyword>
<feature type="transmembrane region" description="Helical" evidence="12">
    <location>
        <begin position="446"/>
        <end position="468"/>
    </location>
</feature>
<comment type="subcellular location">
    <subcellularLocation>
        <location evidence="2">Membrane</location>
        <topology evidence="2">Multi-pass membrane protein</topology>
    </subcellularLocation>
</comment>
<dbReference type="Proteomes" id="UP001152797">
    <property type="component" value="Unassembled WGS sequence"/>
</dbReference>
<comment type="caution">
    <text evidence="14">The sequence shown here is derived from an EMBL/GenBank/DDBJ whole genome shotgun (WGS) entry which is preliminary data.</text>
</comment>
<dbReference type="EMBL" id="CAMXCT030000323">
    <property type="protein sequence ID" value="CAL4764445.1"/>
    <property type="molecule type" value="Genomic_DNA"/>
</dbReference>
<reference evidence="14" key="1">
    <citation type="submission" date="2022-10" db="EMBL/GenBank/DDBJ databases">
        <authorList>
            <person name="Chen Y."/>
            <person name="Dougan E. K."/>
            <person name="Chan C."/>
            <person name="Rhodes N."/>
            <person name="Thang M."/>
        </authorList>
    </citation>
    <scope>NUCLEOTIDE SEQUENCE</scope>
</reference>
<evidence type="ECO:0000256" key="9">
    <source>
        <dbReference type="ARBA" id="ARBA00023136"/>
    </source>
</evidence>
<feature type="transmembrane region" description="Helical" evidence="12">
    <location>
        <begin position="244"/>
        <end position="264"/>
    </location>
</feature>
<dbReference type="InterPro" id="IPR001478">
    <property type="entry name" value="PDZ"/>
</dbReference>
<dbReference type="EMBL" id="CAMXCT020000323">
    <property type="protein sequence ID" value="CAL1130508.1"/>
    <property type="molecule type" value="Genomic_DNA"/>
</dbReference>
<dbReference type="Pfam" id="PF02628">
    <property type="entry name" value="COX15-CtaA"/>
    <property type="match status" value="1"/>
</dbReference>
<sequence length="983" mass="107929">MSKVSLARWTNEMSQGGTGLRWTSGAQVQEGAAKSRQHPRQWLKCWRFDTLLKREYVVLHAFVLGRRQGPSSRTEYHKLSYLVPSLESSVSVVEPEASEKALSDILFKKWAMVVMSRGETVHLPDRENRSGPAQGQTSPQLAIMPLIDLVDHHLPQPLFSSDDLLKYQDADAAAVTLKARQDLAPEAARGPGRAITVGYGVRSNADYLLYHGFTMPQKWSEITPLWRSNPQLGELVTPGWEKTVGLWLAGTCGMLFSMIAIGGYTRLSGSGLSMTDWRLEGRRLPWTQEAWVKEFEEYKKYPEYQRLHSGKMELDEFKRIYFVEWFHRMWGRTAGLLFAGPLVYFAGRGILRARLGLNLTGLFALGLSQAFVGWWMVRSGFDPPEKHTPTLGPNQRPRVSPYRLASHWTAALTIYAGCVWNTFSLLRPSPGAMHKSAQAVKAATQLRAMALPTTALVTLTLLSGPFVAGNDAGRAYNTWPKMLDDWVPPEWWSFISSPLEKWRALFEETAVVQFNHRMLAYSSVAASLALWLYSTQLPLSAAAAGASSLLPVVLGGQMFLGIATLMLYVPIELGVLHQAGGVTVLTTLLYVLHSLRLPVAVAAVLLCTQYTMVELPLPADFPTWKSRHLAHSYRFALPACPSSQGTRGRAAVKQRGDEMGWAPQVLSTRCQSPERSPTSQGKATPHIAVGAARFLLASEEDVVGFEERLQQVPKSPQSDLDPAQADPCGIGRFSKLIQVACYAPSALWLKVLLNPPRNPPRSATSTMFACCIQAEPADSTAEIGIPSVPAVPAVAPDPEPVKKALVPAPEFGSFTVEVSTKGFASLGLKLDGIAQGTGHMIEEVESGGAIAAFNKETPTQSLKVYDVIMAVDGVKGFDEIQGKLATLPETVTLLLSRPQKVQVTLKKTGPLGMKMDYKETSMGCVISELNETGILAKWNKENPGQRAGVSDRIVEFNGKPVKGGELLEKLKKEDTIPLTVLKY</sequence>
<keyword evidence="8" id="KW-0350">Heme biosynthesis</keyword>
<keyword evidence="17" id="KW-1185">Reference proteome</keyword>
<proteinExistence type="predicted"/>
<evidence type="ECO:0000256" key="12">
    <source>
        <dbReference type="SAM" id="Phobius"/>
    </source>
</evidence>
<evidence type="ECO:0000256" key="2">
    <source>
        <dbReference type="ARBA" id="ARBA00004141"/>
    </source>
</evidence>
<dbReference type="PROSITE" id="PS50106">
    <property type="entry name" value="PDZ"/>
    <property type="match status" value="1"/>
</dbReference>
<dbReference type="GO" id="GO:0016653">
    <property type="term" value="F:oxidoreductase activity, acting on NAD(P)H, heme protein as acceptor"/>
    <property type="evidence" value="ECO:0007669"/>
    <property type="project" value="TreeGrafter"/>
</dbReference>
<organism evidence="14">
    <name type="scientific">Cladocopium goreaui</name>
    <dbReference type="NCBI Taxonomy" id="2562237"/>
    <lineage>
        <taxon>Eukaryota</taxon>
        <taxon>Sar</taxon>
        <taxon>Alveolata</taxon>
        <taxon>Dinophyceae</taxon>
        <taxon>Suessiales</taxon>
        <taxon>Symbiodiniaceae</taxon>
        <taxon>Cladocopium</taxon>
    </lineage>
</organism>
<keyword evidence="4" id="KW-0479">Metal-binding</keyword>
<comment type="pathway">
    <text evidence="10">Porphyrin-containing compound metabolism; heme A biosynthesis; heme A from heme O: step 1/1.</text>
</comment>
<evidence type="ECO:0000256" key="4">
    <source>
        <dbReference type="ARBA" id="ARBA00022723"/>
    </source>
</evidence>
<feature type="transmembrane region" description="Helical" evidence="12">
    <location>
        <begin position="405"/>
        <end position="426"/>
    </location>
</feature>
<evidence type="ECO:0000313" key="17">
    <source>
        <dbReference type="Proteomes" id="UP001152797"/>
    </source>
</evidence>
<evidence type="ECO:0000256" key="3">
    <source>
        <dbReference type="ARBA" id="ARBA00022692"/>
    </source>
</evidence>
<dbReference type="InterPro" id="IPR003780">
    <property type="entry name" value="COX15/CtaA_fam"/>
</dbReference>
<evidence type="ECO:0000256" key="7">
    <source>
        <dbReference type="ARBA" id="ARBA00023004"/>
    </source>
</evidence>
<evidence type="ECO:0000256" key="8">
    <source>
        <dbReference type="ARBA" id="ARBA00023133"/>
    </source>
</evidence>
<name>A0A9P1FI87_9DINO</name>
<evidence type="ECO:0000256" key="6">
    <source>
        <dbReference type="ARBA" id="ARBA00023002"/>
    </source>
</evidence>
<evidence type="ECO:0000256" key="11">
    <source>
        <dbReference type="ARBA" id="ARBA00048044"/>
    </source>
</evidence>
<reference evidence="15" key="2">
    <citation type="submission" date="2024-04" db="EMBL/GenBank/DDBJ databases">
        <authorList>
            <person name="Chen Y."/>
            <person name="Shah S."/>
            <person name="Dougan E. K."/>
            <person name="Thang M."/>
            <person name="Chan C."/>
        </authorList>
    </citation>
    <scope>NUCLEOTIDE SEQUENCE [LARGE SCALE GENOMIC DNA]</scope>
</reference>
<dbReference type="GO" id="GO:0120547">
    <property type="term" value="F:heme A synthase activity"/>
    <property type="evidence" value="ECO:0007669"/>
    <property type="project" value="UniProtKB-EC"/>
</dbReference>
<evidence type="ECO:0000313" key="14">
    <source>
        <dbReference type="EMBL" id="CAI3977133.1"/>
    </source>
</evidence>
<feature type="transmembrane region" description="Helical" evidence="12">
    <location>
        <begin position="359"/>
        <end position="377"/>
    </location>
</feature>
<dbReference type="GO" id="GO:0005743">
    <property type="term" value="C:mitochondrial inner membrane"/>
    <property type="evidence" value="ECO:0007669"/>
    <property type="project" value="TreeGrafter"/>
</dbReference>
<feature type="domain" description="PDZ" evidence="13">
    <location>
        <begin position="813"/>
        <end position="899"/>
    </location>
</feature>
<evidence type="ECO:0000259" key="13">
    <source>
        <dbReference type="PROSITE" id="PS50106"/>
    </source>
</evidence>
<dbReference type="PANTHER" id="PTHR23289:SF2">
    <property type="entry name" value="CYTOCHROME C OXIDASE ASSEMBLY PROTEIN COX15 HOMOLOG"/>
    <property type="match status" value="1"/>
</dbReference>
<dbReference type="InterPro" id="IPR023754">
    <property type="entry name" value="HemeA_Synthase_type2"/>
</dbReference>
<dbReference type="SUPFAM" id="SSF50156">
    <property type="entry name" value="PDZ domain-like"/>
    <property type="match status" value="1"/>
</dbReference>
<feature type="transmembrane region" description="Helical" evidence="12">
    <location>
        <begin position="329"/>
        <end position="347"/>
    </location>
</feature>
<comment type="cofactor">
    <cofactor evidence="1">
        <name>heme b</name>
        <dbReference type="ChEBI" id="CHEBI:60344"/>
    </cofactor>
</comment>
<evidence type="ECO:0000256" key="10">
    <source>
        <dbReference type="ARBA" id="ARBA00044501"/>
    </source>
</evidence>
<dbReference type="Gene3D" id="3.90.1410.10">
    <property type="entry name" value="set domain protein methyltransferase, domain 1"/>
    <property type="match status" value="1"/>
</dbReference>
<dbReference type="PANTHER" id="PTHR23289">
    <property type="entry name" value="CYTOCHROME C OXIDASE ASSEMBLY PROTEIN COX15"/>
    <property type="match status" value="1"/>
</dbReference>
<protein>
    <submittedName>
        <fullName evidence="16">Cytochrome c oxidase assembly protein COX15</fullName>
    </submittedName>
</protein>
<dbReference type="OrthoDB" id="1726137at2759"/>
<keyword evidence="9 12" id="KW-0472">Membrane</keyword>
<dbReference type="EMBL" id="CAMXCT010000323">
    <property type="protein sequence ID" value="CAI3977133.1"/>
    <property type="molecule type" value="Genomic_DNA"/>
</dbReference>
<dbReference type="GO" id="GO:0046872">
    <property type="term" value="F:metal ion binding"/>
    <property type="evidence" value="ECO:0007669"/>
    <property type="project" value="UniProtKB-KW"/>
</dbReference>
<evidence type="ECO:0000256" key="1">
    <source>
        <dbReference type="ARBA" id="ARBA00001970"/>
    </source>
</evidence>
<accession>A0A9P1FI87</accession>
<gene>
    <name evidence="14" type="ORF">C1SCF055_LOCUS5300</name>
</gene>
<keyword evidence="3 12" id="KW-0812">Transmembrane</keyword>
<feature type="transmembrane region" description="Helical" evidence="12">
    <location>
        <begin position="549"/>
        <end position="569"/>
    </location>
</feature>
<evidence type="ECO:0000256" key="5">
    <source>
        <dbReference type="ARBA" id="ARBA00022989"/>
    </source>
</evidence>
<dbReference type="GO" id="GO:0006784">
    <property type="term" value="P:heme A biosynthetic process"/>
    <property type="evidence" value="ECO:0007669"/>
    <property type="project" value="InterPro"/>
</dbReference>
<dbReference type="InterPro" id="IPR036034">
    <property type="entry name" value="PDZ_sf"/>
</dbReference>
<keyword evidence="6" id="KW-0560">Oxidoreductase</keyword>
<dbReference type="Gene3D" id="2.30.42.10">
    <property type="match status" value="1"/>
</dbReference>
<evidence type="ECO:0000313" key="16">
    <source>
        <dbReference type="EMBL" id="CAL4764445.1"/>
    </source>
</evidence>
<dbReference type="AlphaFoldDB" id="A0A9P1FI87"/>
<keyword evidence="7" id="KW-0408">Iron</keyword>
<comment type="catalytic activity">
    <reaction evidence="11">
        <text>Fe(II)-heme o + 2 A + H2O = Fe(II)-heme a + 2 AH2</text>
        <dbReference type="Rhea" id="RHEA:63388"/>
        <dbReference type="ChEBI" id="CHEBI:13193"/>
        <dbReference type="ChEBI" id="CHEBI:15377"/>
        <dbReference type="ChEBI" id="CHEBI:17499"/>
        <dbReference type="ChEBI" id="CHEBI:60530"/>
        <dbReference type="ChEBI" id="CHEBI:61715"/>
        <dbReference type="EC" id="1.17.99.9"/>
    </reaction>
    <physiologicalReaction direction="left-to-right" evidence="11">
        <dbReference type="Rhea" id="RHEA:63389"/>
    </physiologicalReaction>
</comment>